<dbReference type="InterPro" id="IPR039437">
    <property type="entry name" value="FrzH/put_lumazine-bd"/>
</dbReference>
<feature type="signal peptide" evidence="1">
    <location>
        <begin position="1"/>
        <end position="18"/>
    </location>
</feature>
<comment type="caution">
    <text evidence="2">The sequence shown here is derived from an EMBL/GenBank/DDBJ whole genome shotgun (WGS) entry which is preliminary data.</text>
</comment>
<reference evidence="2 3" key="1">
    <citation type="submission" date="2023-09" db="EMBL/GenBank/DDBJ databases">
        <authorList>
            <person name="Rey-Velasco X."/>
        </authorList>
    </citation>
    <scope>NUCLEOTIDE SEQUENCE [LARGE SCALE GENOMIC DNA]</scope>
    <source>
        <strain evidence="2 3">W242</strain>
    </source>
</reference>
<proteinExistence type="predicted"/>
<evidence type="ECO:0000313" key="3">
    <source>
        <dbReference type="Proteomes" id="UP001254488"/>
    </source>
</evidence>
<dbReference type="SUPFAM" id="SSF54427">
    <property type="entry name" value="NTF2-like"/>
    <property type="match status" value="1"/>
</dbReference>
<keyword evidence="1" id="KW-0732">Signal</keyword>
<accession>A0ABU2YBP3</accession>
<name>A0ABU2YBP3_9FLAO</name>
<gene>
    <name evidence="2" type="ORF">RM538_03525</name>
</gene>
<keyword evidence="3" id="KW-1185">Reference proteome</keyword>
<evidence type="ECO:0000256" key="1">
    <source>
        <dbReference type="SAM" id="SignalP"/>
    </source>
</evidence>
<protein>
    <submittedName>
        <fullName evidence="2">Nuclear transport factor 2 family protein</fullName>
    </submittedName>
</protein>
<dbReference type="InterPro" id="IPR032710">
    <property type="entry name" value="NTF2-like_dom_sf"/>
</dbReference>
<evidence type="ECO:0000313" key="2">
    <source>
        <dbReference type="EMBL" id="MDT0555059.1"/>
    </source>
</evidence>
<dbReference type="Pfam" id="PF12893">
    <property type="entry name" value="Lumazine_bd_2"/>
    <property type="match status" value="1"/>
</dbReference>
<dbReference type="Gene3D" id="3.10.450.50">
    <property type="match status" value="1"/>
</dbReference>
<organism evidence="2 3">
    <name type="scientific">Patiriisocius hiemis</name>
    <dbReference type="NCBI Taxonomy" id="3075604"/>
    <lineage>
        <taxon>Bacteria</taxon>
        <taxon>Pseudomonadati</taxon>
        <taxon>Bacteroidota</taxon>
        <taxon>Flavobacteriia</taxon>
        <taxon>Flavobacteriales</taxon>
        <taxon>Flavobacteriaceae</taxon>
        <taxon>Patiriisocius</taxon>
    </lineage>
</organism>
<sequence length="154" mass="17247">MKTFIVALSLVVTGMVTAQDNFTKEDAKGIVDTFFEGFHKGDTAVMRSVLIKEVPLQTVATNQEGKHMMSNGSLDNLLNAIANRPAEQKWEEKLLDYTVQIDGNLAHVWTPYEFWLNGNFSHCGANAFTLAKTDNGWKIIHLIDSRRRSSCKQG</sequence>
<feature type="chain" id="PRO_5047415308" evidence="1">
    <location>
        <begin position="19"/>
        <end position="154"/>
    </location>
</feature>
<dbReference type="EMBL" id="JAVRHZ010000001">
    <property type="protein sequence ID" value="MDT0555059.1"/>
    <property type="molecule type" value="Genomic_DNA"/>
</dbReference>
<dbReference type="Proteomes" id="UP001254488">
    <property type="component" value="Unassembled WGS sequence"/>
</dbReference>
<dbReference type="RefSeq" id="WP_311332011.1">
    <property type="nucleotide sequence ID" value="NZ_JAVRHZ010000001.1"/>
</dbReference>